<evidence type="ECO:0000256" key="3">
    <source>
        <dbReference type="ARBA" id="ARBA00009406"/>
    </source>
</evidence>
<evidence type="ECO:0000256" key="12">
    <source>
        <dbReference type="SAM" id="SignalP"/>
    </source>
</evidence>
<comment type="similarity">
    <text evidence="3">Belongs to the NMT1/THI5 family.</text>
</comment>
<dbReference type="SUPFAM" id="SSF53850">
    <property type="entry name" value="Periplasmic binding protein-like II"/>
    <property type="match status" value="1"/>
</dbReference>
<accession>A0ABZ2L2M6</accession>
<dbReference type="Gene3D" id="3.40.190.10">
    <property type="entry name" value="Periplasmic binding protein-like II"/>
    <property type="match status" value="2"/>
</dbReference>
<keyword evidence="6" id="KW-0479">Metal-binding</keyword>
<evidence type="ECO:0000256" key="9">
    <source>
        <dbReference type="ARBA" id="ARBA00023004"/>
    </source>
</evidence>
<feature type="signal peptide" evidence="12">
    <location>
        <begin position="1"/>
        <end position="21"/>
    </location>
</feature>
<dbReference type="EMBL" id="CP089983">
    <property type="protein sequence ID" value="WXB03794.1"/>
    <property type="molecule type" value="Genomic_DNA"/>
</dbReference>
<evidence type="ECO:0000256" key="1">
    <source>
        <dbReference type="ARBA" id="ARBA00003469"/>
    </source>
</evidence>
<feature type="chain" id="PRO_5046803020" description="Thiamine pyrimidine synthase" evidence="12">
    <location>
        <begin position="22"/>
        <end position="348"/>
    </location>
</feature>
<evidence type="ECO:0000256" key="2">
    <source>
        <dbReference type="ARBA" id="ARBA00004948"/>
    </source>
</evidence>
<dbReference type="InterPro" id="IPR027939">
    <property type="entry name" value="NMT1/THI5"/>
</dbReference>
<dbReference type="PANTHER" id="PTHR31528:SF1">
    <property type="entry name" value="4-AMINO-5-HYDROXYMETHYL-2-METHYLPYRIMIDINE PHOSPHATE SYNTHASE THI11-RELATED"/>
    <property type="match status" value="1"/>
</dbReference>
<keyword evidence="12" id="KW-0732">Signal</keyword>
<dbReference type="RefSeq" id="WP_394833429.1">
    <property type="nucleotide sequence ID" value="NZ_CP089929.1"/>
</dbReference>
<evidence type="ECO:0000256" key="8">
    <source>
        <dbReference type="ARBA" id="ARBA00022977"/>
    </source>
</evidence>
<protein>
    <recommendedName>
        <fullName evidence="10">Thiamine pyrimidine synthase</fullName>
    </recommendedName>
</protein>
<evidence type="ECO:0000259" key="13">
    <source>
        <dbReference type="Pfam" id="PF09084"/>
    </source>
</evidence>
<reference evidence="14" key="1">
    <citation type="submission" date="2021-12" db="EMBL/GenBank/DDBJ databases">
        <title>Discovery of the Pendulisporaceae a myxobacterial family with distinct sporulation behavior and unique specialized metabolism.</title>
        <authorList>
            <person name="Garcia R."/>
            <person name="Popoff A."/>
            <person name="Bader C.D."/>
            <person name="Loehr J."/>
            <person name="Walesch S."/>
            <person name="Walt C."/>
            <person name="Boldt J."/>
            <person name="Bunk B."/>
            <person name="Haeckl F.J.F.P.J."/>
            <person name="Gunesch A.P."/>
            <person name="Birkelbach J."/>
            <person name="Nuebel U."/>
            <person name="Pietschmann T."/>
            <person name="Bach T."/>
            <person name="Mueller R."/>
        </authorList>
    </citation>
    <scope>NUCLEOTIDE SEQUENCE</scope>
    <source>
        <strain evidence="14">MSr11367</strain>
    </source>
</reference>
<dbReference type="PANTHER" id="PTHR31528">
    <property type="entry name" value="4-AMINO-5-HYDROXYMETHYL-2-METHYLPYRIMIDINE PHOSPHATE SYNTHASE THI11-RELATED"/>
    <property type="match status" value="1"/>
</dbReference>
<evidence type="ECO:0000313" key="15">
    <source>
        <dbReference type="Proteomes" id="UP001374803"/>
    </source>
</evidence>
<keyword evidence="15" id="KW-1185">Reference proteome</keyword>
<name>A0ABZ2L2M6_9BACT</name>
<dbReference type="Proteomes" id="UP001374803">
    <property type="component" value="Chromosome"/>
</dbReference>
<evidence type="ECO:0000256" key="5">
    <source>
        <dbReference type="ARBA" id="ARBA00022679"/>
    </source>
</evidence>
<proteinExistence type="inferred from homology"/>
<comment type="pathway">
    <text evidence="2">Cofactor biosynthesis; thiamine diphosphate biosynthesis.</text>
</comment>
<keyword evidence="9" id="KW-0408">Iron</keyword>
<evidence type="ECO:0000256" key="6">
    <source>
        <dbReference type="ARBA" id="ARBA00022723"/>
    </source>
</evidence>
<gene>
    <name evidence="14" type="ORF">LVJ94_43680</name>
</gene>
<keyword evidence="5" id="KW-0808">Transferase</keyword>
<evidence type="ECO:0000313" key="14">
    <source>
        <dbReference type="EMBL" id="WXB03794.1"/>
    </source>
</evidence>
<dbReference type="Pfam" id="PF09084">
    <property type="entry name" value="NMT1"/>
    <property type="match status" value="1"/>
</dbReference>
<dbReference type="InterPro" id="IPR015168">
    <property type="entry name" value="SsuA/THI5"/>
</dbReference>
<evidence type="ECO:0000256" key="11">
    <source>
        <dbReference type="ARBA" id="ARBA00048179"/>
    </source>
</evidence>
<organism evidence="14 15">
    <name type="scientific">Pendulispora rubella</name>
    <dbReference type="NCBI Taxonomy" id="2741070"/>
    <lineage>
        <taxon>Bacteria</taxon>
        <taxon>Pseudomonadati</taxon>
        <taxon>Myxococcota</taxon>
        <taxon>Myxococcia</taxon>
        <taxon>Myxococcales</taxon>
        <taxon>Sorangiineae</taxon>
        <taxon>Pendulisporaceae</taxon>
        <taxon>Pendulispora</taxon>
    </lineage>
</organism>
<keyword evidence="8" id="KW-0784">Thiamine biosynthesis</keyword>
<keyword evidence="7" id="KW-0663">Pyridoxal phosphate</keyword>
<dbReference type="PROSITE" id="PS51257">
    <property type="entry name" value="PROKAR_LIPOPROTEIN"/>
    <property type="match status" value="1"/>
</dbReference>
<comment type="subunit">
    <text evidence="4">Homodimer.</text>
</comment>
<feature type="domain" description="SsuA/THI5-like" evidence="13">
    <location>
        <begin position="55"/>
        <end position="267"/>
    </location>
</feature>
<evidence type="ECO:0000256" key="7">
    <source>
        <dbReference type="ARBA" id="ARBA00022898"/>
    </source>
</evidence>
<evidence type="ECO:0000256" key="10">
    <source>
        <dbReference type="ARBA" id="ARBA00033171"/>
    </source>
</evidence>
<comment type="function">
    <text evidence="1">Responsible for the formation of the pyrimidine heterocycle in the thiamine biosynthesis pathway. Catalyzes the formation of hydroxymethylpyrimidine phosphate (HMP-P) from histidine and pyridoxal phosphate (PLP). The protein uses PLP and the active site histidine to form HMP-P, generating an inactive enzyme. The enzyme can only undergo a single turnover, which suggests it is a suicide enzyme.</text>
</comment>
<evidence type="ECO:0000256" key="4">
    <source>
        <dbReference type="ARBA" id="ARBA00011738"/>
    </source>
</evidence>
<sequence>MSRGSILLAASVALGAMALSAAGCSKQDKAAVGESGNAVEKADKVRLQLKWMTQAQFAGYYAAKAKGFYTEEKLDVSILPGGPDIVPEQVVAGGGAEFGIDWLPSLLSAREQGTPLVNVAQVFQHSGMREVSFKSSGIKTPADLKGKKVAVWFGGNEFELLATLDKYGIDRNKDVTLVQQPFDMNLLVTKQVVAAAAMTYNEYKQVLDTGVKPEDLSLIDFNEEGTAMLEDGIFAREDWLAKDPKNKDIAARFLRASLKGWAACRDNANECVDVVLKQSPTLGKDHQAWMMAEVNKLVWGPPAGPEPGMMDKAAFRRTADIALKFKVIKKPAEDSAFTPEIYELAKKK</sequence>
<comment type="catalytic activity">
    <reaction evidence="11">
        <text>N(6)-(pyridoxal phosphate)-L-lysyl-[4-amino-5-hydroxymethyl-2-methylpyrimidine phosphate synthase] + L-histidyl-[4-amino-5-hydroxymethyl-2-methylpyrimidine phosphate synthase] + 2 Fe(3+) + 4 H2O = L-lysyl-[4-amino-5-hydroxymethyl-2-methylpyrimidine phosphate synthase] + (2S)-2-amino-5-hydroxy-4-oxopentanoyl-[4-amino-5-hydroxymethyl-2-methylpyrimidine phosphate synthase] + 4-amino-2-methyl-5-(phosphooxymethyl)pyrimidine + 3-oxopropanoate + 2 Fe(2+) + 2 H(+)</text>
        <dbReference type="Rhea" id="RHEA:65756"/>
        <dbReference type="Rhea" id="RHEA-COMP:16892"/>
        <dbReference type="Rhea" id="RHEA-COMP:16893"/>
        <dbReference type="Rhea" id="RHEA-COMP:16894"/>
        <dbReference type="Rhea" id="RHEA-COMP:16895"/>
        <dbReference type="ChEBI" id="CHEBI:15377"/>
        <dbReference type="ChEBI" id="CHEBI:15378"/>
        <dbReference type="ChEBI" id="CHEBI:29033"/>
        <dbReference type="ChEBI" id="CHEBI:29034"/>
        <dbReference type="ChEBI" id="CHEBI:29969"/>
        <dbReference type="ChEBI" id="CHEBI:29979"/>
        <dbReference type="ChEBI" id="CHEBI:33190"/>
        <dbReference type="ChEBI" id="CHEBI:58354"/>
        <dbReference type="ChEBI" id="CHEBI:143915"/>
        <dbReference type="ChEBI" id="CHEBI:157692"/>
    </reaction>
    <physiologicalReaction direction="left-to-right" evidence="11">
        <dbReference type="Rhea" id="RHEA:65757"/>
    </physiologicalReaction>
</comment>